<dbReference type="InterPro" id="IPR036217">
    <property type="entry name" value="MethylDNA_cys_MeTrfase_DNAb"/>
</dbReference>
<protein>
    <recommendedName>
        <fullName evidence="9">Methylated-DNA--protein-cysteine methyltransferase</fullName>
        <ecNumber evidence="9">2.1.1.63</ecNumber>
    </recommendedName>
    <alternativeName>
        <fullName evidence="9">6-O-methylguanine-DNA methyltransferase</fullName>
        <shortName evidence="9">MGMT</shortName>
    </alternativeName>
    <alternativeName>
        <fullName evidence="9">O-6-methylguanine-DNA-alkyltransferase</fullName>
    </alternativeName>
</protein>
<dbReference type="InterPro" id="IPR001497">
    <property type="entry name" value="MethylDNA_cys_MeTrfase_AS"/>
</dbReference>
<dbReference type="Pfam" id="PF02870">
    <property type="entry name" value="Methyltransf_1N"/>
    <property type="match status" value="1"/>
</dbReference>
<keyword evidence="4 9" id="KW-0489">Methyltransferase</keyword>
<dbReference type="AlphaFoldDB" id="A0A0D8L1R6"/>
<dbReference type="PANTHER" id="PTHR10815:SF13">
    <property type="entry name" value="METHYLATED-DNA--PROTEIN-CYSTEINE METHYLTRANSFERASE"/>
    <property type="match status" value="1"/>
</dbReference>
<dbReference type="SUPFAM" id="SSF46767">
    <property type="entry name" value="Methylated DNA-protein cysteine methyltransferase, C-terminal domain"/>
    <property type="match status" value="1"/>
</dbReference>
<organism evidence="12 13">
    <name type="scientific">Morganella morganii</name>
    <name type="common">Proteus morganii</name>
    <dbReference type="NCBI Taxonomy" id="582"/>
    <lineage>
        <taxon>Bacteria</taxon>
        <taxon>Pseudomonadati</taxon>
        <taxon>Pseudomonadota</taxon>
        <taxon>Gammaproteobacteria</taxon>
        <taxon>Enterobacterales</taxon>
        <taxon>Morganellaceae</taxon>
        <taxon>Morganella</taxon>
    </lineage>
</organism>
<keyword evidence="7 9" id="KW-0234">DNA repair</keyword>
<comment type="catalytic activity">
    <reaction evidence="1 9">
        <text>a 4-O-methyl-thymidine in DNA + L-cysteinyl-[protein] = a thymidine in DNA + S-methyl-L-cysteinyl-[protein]</text>
        <dbReference type="Rhea" id="RHEA:53428"/>
        <dbReference type="Rhea" id="RHEA-COMP:10131"/>
        <dbReference type="Rhea" id="RHEA-COMP:10132"/>
        <dbReference type="Rhea" id="RHEA-COMP:13555"/>
        <dbReference type="Rhea" id="RHEA-COMP:13556"/>
        <dbReference type="ChEBI" id="CHEBI:29950"/>
        <dbReference type="ChEBI" id="CHEBI:82612"/>
        <dbReference type="ChEBI" id="CHEBI:137386"/>
        <dbReference type="ChEBI" id="CHEBI:137387"/>
        <dbReference type="EC" id="2.1.1.63"/>
    </reaction>
</comment>
<name>A0A0D8L1R6_MORMO</name>
<evidence type="ECO:0000256" key="8">
    <source>
        <dbReference type="ARBA" id="ARBA00049348"/>
    </source>
</evidence>
<feature type="domain" description="Methylguanine DNA methyltransferase ribonuclease-like" evidence="11">
    <location>
        <begin position="17"/>
        <end position="69"/>
    </location>
</feature>
<evidence type="ECO:0000313" key="13">
    <source>
        <dbReference type="Proteomes" id="UP000032582"/>
    </source>
</evidence>
<dbReference type="CDD" id="cd06445">
    <property type="entry name" value="ATase"/>
    <property type="match status" value="1"/>
</dbReference>
<sequence length="155" mass="17295">MATTYIKAPTGFPRRFIIISADEQGITELGFDDTAPEQSGSDNPHIRQCIHELDEYFAGKRQDFSVKLNPHGTEFQTRVWAQLSTIPFAITWSYKDLALKLGSANYCRAVGMANGRNPICLIIPCHRVIAHDGSMGGYSSGLDIKQWLLRHEGII</sequence>
<evidence type="ECO:0000313" key="12">
    <source>
        <dbReference type="EMBL" id="KJF75900.1"/>
    </source>
</evidence>
<dbReference type="EMBL" id="JZSH01000480">
    <property type="protein sequence ID" value="KJF75900.1"/>
    <property type="molecule type" value="Genomic_DNA"/>
</dbReference>
<dbReference type="InterPro" id="IPR023546">
    <property type="entry name" value="MGMT"/>
</dbReference>
<feature type="active site" description="Nucleophile; methyl group acceptor" evidence="9">
    <location>
        <position position="125"/>
    </location>
</feature>
<dbReference type="GO" id="GO:0032259">
    <property type="term" value="P:methylation"/>
    <property type="evidence" value="ECO:0007669"/>
    <property type="project" value="UniProtKB-KW"/>
</dbReference>
<dbReference type="GO" id="GO:0005737">
    <property type="term" value="C:cytoplasm"/>
    <property type="evidence" value="ECO:0007669"/>
    <property type="project" value="UniProtKB-SubCell"/>
</dbReference>
<dbReference type="Pfam" id="PF01035">
    <property type="entry name" value="DNA_binding_1"/>
    <property type="match status" value="1"/>
</dbReference>
<dbReference type="Gene3D" id="3.30.160.70">
    <property type="entry name" value="Methylated DNA-protein cysteine methyltransferase domain"/>
    <property type="match status" value="1"/>
</dbReference>
<evidence type="ECO:0000256" key="9">
    <source>
        <dbReference type="HAMAP-Rule" id="MF_00772"/>
    </source>
</evidence>
<keyword evidence="5 9" id="KW-0808">Transferase</keyword>
<evidence type="ECO:0000256" key="7">
    <source>
        <dbReference type="ARBA" id="ARBA00023204"/>
    </source>
</evidence>
<evidence type="ECO:0000259" key="11">
    <source>
        <dbReference type="Pfam" id="PF02870"/>
    </source>
</evidence>
<dbReference type="EC" id="2.1.1.63" evidence="9"/>
<evidence type="ECO:0000256" key="2">
    <source>
        <dbReference type="ARBA" id="ARBA00008711"/>
    </source>
</evidence>
<dbReference type="NCBIfam" id="TIGR00589">
    <property type="entry name" value="ogt"/>
    <property type="match status" value="1"/>
</dbReference>
<dbReference type="InterPro" id="IPR036388">
    <property type="entry name" value="WH-like_DNA-bd_sf"/>
</dbReference>
<dbReference type="Proteomes" id="UP000032582">
    <property type="component" value="Unassembled WGS sequence"/>
</dbReference>
<proteinExistence type="inferred from homology"/>
<comment type="catalytic activity">
    <reaction evidence="8 9">
        <text>a 6-O-methyl-2'-deoxyguanosine in DNA + L-cysteinyl-[protein] = S-methyl-L-cysteinyl-[protein] + a 2'-deoxyguanosine in DNA</text>
        <dbReference type="Rhea" id="RHEA:24000"/>
        <dbReference type="Rhea" id="RHEA-COMP:10131"/>
        <dbReference type="Rhea" id="RHEA-COMP:10132"/>
        <dbReference type="Rhea" id="RHEA-COMP:11367"/>
        <dbReference type="Rhea" id="RHEA-COMP:11368"/>
        <dbReference type="ChEBI" id="CHEBI:29950"/>
        <dbReference type="ChEBI" id="CHEBI:82612"/>
        <dbReference type="ChEBI" id="CHEBI:85445"/>
        <dbReference type="ChEBI" id="CHEBI:85448"/>
        <dbReference type="EC" id="2.1.1.63"/>
    </reaction>
</comment>
<dbReference type="GO" id="GO:0006307">
    <property type="term" value="P:DNA alkylation repair"/>
    <property type="evidence" value="ECO:0007669"/>
    <property type="project" value="UniProtKB-UniRule"/>
</dbReference>
<evidence type="ECO:0000256" key="3">
    <source>
        <dbReference type="ARBA" id="ARBA00022490"/>
    </source>
</evidence>
<comment type="miscellaneous">
    <text evidence="9">This enzyme catalyzes only one turnover and therefore is not strictly catalytic. According to one definition, an enzyme is a biocatalyst that acts repeatedly and over many reaction cycles.</text>
</comment>
<reference evidence="12 13" key="1">
    <citation type="submission" date="2015-02" db="EMBL/GenBank/DDBJ databases">
        <title>Whole genome shotgun sequencing of cultured foodborne pathogen.</title>
        <authorList>
            <person name="Timme R."/>
            <person name="Allard M.W."/>
            <person name="Strain E."/>
            <person name="Evans P.S."/>
            <person name="Brown E."/>
        </authorList>
    </citation>
    <scope>NUCLEOTIDE SEQUENCE [LARGE SCALE GENOMIC DNA]</scope>
    <source>
        <strain evidence="12 13">GCSL-TSO-24</strain>
    </source>
</reference>
<evidence type="ECO:0000259" key="10">
    <source>
        <dbReference type="Pfam" id="PF01035"/>
    </source>
</evidence>
<dbReference type="PROSITE" id="PS00374">
    <property type="entry name" value="MGMT"/>
    <property type="match status" value="1"/>
</dbReference>
<gene>
    <name evidence="12" type="ORF">UA45_21295</name>
</gene>
<evidence type="ECO:0000256" key="6">
    <source>
        <dbReference type="ARBA" id="ARBA00022763"/>
    </source>
</evidence>
<dbReference type="InterPro" id="IPR014048">
    <property type="entry name" value="MethylDNA_cys_MeTrfase_DNA-bd"/>
</dbReference>
<evidence type="ECO:0000256" key="4">
    <source>
        <dbReference type="ARBA" id="ARBA00022603"/>
    </source>
</evidence>
<comment type="similarity">
    <text evidence="2 9">Belongs to the MGMT family.</text>
</comment>
<dbReference type="PANTHER" id="PTHR10815">
    <property type="entry name" value="METHYLATED-DNA--PROTEIN-CYSTEINE METHYLTRANSFERASE"/>
    <property type="match status" value="1"/>
</dbReference>
<dbReference type="PATRIC" id="fig|582.24.peg.6780"/>
<dbReference type="FunFam" id="1.10.10.10:FF:000214">
    <property type="entry name" value="Methylated-DNA--protein-cysteine methyltransferase"/>
    <property type="match status" value="1"/>
</dbReference>
<comment type="caution">
    <text evidence="12">The sequence shown here is derived from an EMBL/GenBank/DDBJ whole genome shotgun (WGS) entry which is preliminary data.</text>
</comment>
<keyword evidence="6 9" id="KW-0227">DNA damage</keyword>
<dbReference type="SUPFAM" id="SSF53155">
    <property type="entry name" value="Methylated DNA-protein cysteine methyltransferase domain"/>
    <property type="match status" value="1"/>
</dbReference>
<dbReference type="Gene3D" id="1.10.10.10">
    <property type="entry name" value="Winged helix-like DNA-binding domain superfamily/Winged helix DNA-binding domain"/>
    <property type="match status" value="1"/>
</dbReference>
<comment type="subcellular location">
    <subcellularLocation>
        <location evidence="9">Cytoplasm</location>
    </subcellularLocation>
</comment>
<dbReference type="GO" id="GO:0003908">
    <property type="term" value="F:methylated-DNA-[protein]-cysteine S-methyltransferase activity"/>
    <property type="evidence" value="ECO:0007669"/>
    <property type="project" value="UniProtKB-UniRule"/>
</dbReference>
<dbReference type="HAMAP" id="MF_00772">
    <property type="entry name" value="OGT"/>
    <property type="match status" value="1"/>
</dbReference>
<dbReference type="InterPro" id="IPR036631">
    <property type="entry name" value="MGMT_N_sf"/>
</dbReference>
<keyword evidence="3 9" id="KW-0963">Cytoplasm</keyword>
<feature type="domain" description="Methylated-DNA-[protein]-cysteine S-methyltransferase DNA binding" evidence="10">
    <location>
        <begin position="74"/>
        <end position="154"/>
    </location>
</feature>
<accession>A0A0D8L1R6</accession>
<evidence type="ECO:0000256" key="1">
    <source>
        <dbReference type="ARBA" id="ARBA00001286"/>
    </source>
</evidence>
<comment type="function">
    <text evidence="9">Involved in the cellular defense against the biological effects of O6-methylguanine (O6-MeG) and O4-methylthymine (O4-MeT) in DNA. Repairs the methylated nucleobase in DNA by stoichiometrically transferring the methyl group to a cysteine residue in the enzyme. This is a suicide reaction: the enzyme is irreversibly inactivated.</text>
</comment>
<dbReference type="InterPro" id="IPR008332">
    <property type="entry name" value="MethylG_MeTrfase_N"/>
</dbReference>
<evidence type="ECO:0000256" key="5">
    <source>
        <dbReference type="ARBA" id="ARBA00022679"/>
    </source>
</evidence>